<dbReference type="SUPFAM" id="SSF56281">
    <property type="entry name" value="Metallo-hydrolase/oxidoreductase"/>
    <property type="match status" value="1"/>
</dbReference>
<dbReference type="InterPro" id="IPR036866">
    <property type="entry name" value="RibonucZ/Hydroxyglut_hydro"/>
</dbReference>
<feature type="compositionally biased region" description="Low complexity" evidence="10">
    <location>
        <begin position="200"/>
        <end position="213"/>
    </location>
</feature>
<proteinExistence type="inferred from homology"/>
<protein>
    <recommendedName>
        <fullName evidence="8">DNA cross-link repair 1A protein</fullName>
        <ecNumber evidence="4">3.5.2.6</ecNumber>
    </recommendedName>
    <alternativeName>
        <fullName evidence="9">SNM1 homolog A</fullName>
    </alternativeName>
</protein>
<keyword evidence="13" id="KW-1185">Reference proteome</keyword>
<comment type="subcellular location">
    <subcellularLocation>
        <location evidence="2">Nucleus</location>
    </subcellularLocation>
</comment>
<dbReference type="PANTHER" id="PTHR23240">
    <property type="entry name" value="DNA CROSS-LINK REPAIR PROTEIN PSO2/SNM1-RELATED"/>
    <property type="match status" value="1"/>
</dbReference>
<feature type="region of interest" description="Disordered" evidence="10">
    <location>
        <begin position="240"/>
        <end position="449"/>
    </location>
</feature>
<dbReference type="FunFam" id="3.40.50.12650:FF:000001">
    <property type="entry name" value="DNA cross-link repair 1A"/>
    <property type="match status" value="1"/>
</dbReference>
<evidence type="ECO:0000256" key="1">
    <source>
        <dbReference type="ARBA" id="ARBA00001526"/>
    </source>
</evidence>
<feature type="domain" description="Metallo-beta-lactamase" evidence="11">
    <location>
        <begin position="623"/>
        <end position="772"/>
    </location>
</feature>
<dbReference type="GO" id="GO:0035312">
    <property type="term" value="F:5'-3' DNA exonuclease activity"/>
    <property type="evidence" value="ECO:0007669"/>
    <property type="project" value="TreeGrafter"/>
</dbReference>
<dbReference type="Pfam" id="PF07522">
    <property type="entry name" value="DRMBL"/>
    <property type="match status" value="1"/>
</dbReference>
<dbReference type="Proteomes" id="UP000829720">
    <property type="component" value="Unassembled WGS sequence"/>
</dbReference>
<feature type="compositionally biased region" description="Low complexity" evidence="10">
    <location>
        <begin position="286"/>
        <end position="307"/>
    </location>
</feature>
<sequence length="966" mass="105377">MSQTDSESDIWEYKSLRKLKKQDAHTSNKRGSKNKTATVSSGSMSPQKTSRINKRLNKKEQKAEPGTGCKPEEVQKKSSHYDKHVGALPPNATAIEDGNLATIRTSSEKEISPDDKEKFCPSCQMPFSLLLVQSQRWHVTECLDTLGEDREECPDGVKCSSTIPNHYRKYSHFLLAHSRATNDKASLSPDSSQESLANVSTPSSYSPSPSPSTEGPGQNPTHKRTNAFLLLKSPALEDIKKKKGWSPISKGRKTGNAEQRGGATQSPGKTGISSGTSWERPLKVELFPSPSPALASPSLIPTLAAPSPSQPLAELSPPPSPCDSDKISYSPLSAPPICDETPPSCRSLSYSGMANGEDEDRDSVELYSDDEQLAELLIQTETESSSQPGHSTAAVNSSPSIAPGSDELNEHPAGVAEMAATVSPIRGLKGDPAAGSCGTERPPANDSRLELQSPQSVVLERLRDHLSSAGERYRVDLGAVDAASGCVKQEGAVLEPFPSPTQRSSHQALSNMAPRKAQGKAAASCGLKQMDIGVFFGLKPKAEDCSAKENLPQAPPAVGSLVGAQANGFRRQRKRKASSSTGEPTVLGATDGCTNKSSPAEGNRGGMGRKRWRRRTEDGLEQPRPCPFYKKIPGTRFVVDAFQYGVVEGISAYFLTHFHSDHYSGLNKRFSMPVYCNKITGNLVKTKLCVDEKHIHVLPMNTECTVEGVRVTLLDANHCPGAAMLLFVLPDGQTVLHTGDFRANPSMERYPVLLGCRVQTLYLDTTYCSPEYTFPSQQEVVTFAVNTAFERVTLNPRTLVVCGTYSVGKEKVFLAMAEVLGCKVSLSRDKFVTMCCLESERIRQLITTDWKAAQIHVLSMMQINFKSLQAHLGKFSAKYDQVLAFKPTGWTYSDQTETVEDIRPQVQGNVTIYGIPYSEHSSYLEMKRFVQWLRPLKIIPTVNVGSRASRRAMETCFSEWQAESTG</sequence>
<gene>
    <name evidence="12" type="ORF">AGOR_G00203830</name>
</gene>
<evidence type="ECO:0000256" key="2">
    <source>
        <dbReference type="ARBA" id="ARBA00004123"/>
    </source>
</evidence>
<dbReference type="AlphaFoldDB" id="A0A8T3CTB2"/>
<evidence type="ECO:0000256" key="5">
    <source>
        <dbReference type="ARBA" id="ARBA00022763"/>
    </source>
</evidence>
<evidence type="ECO:0000256" key="10">
    <source>
        <dbReference type="SAM" id="MobiDB-lite"/>
    </source>
</evidence>
<dbReference type="EC" id="3.5.2.6" evidence="4"/>
<dbReference type="Gene3D" id="3.40.50.12650">
    <property type="match status" value="1"/>
</dbReference>
<dbReference type="PANTHER" id="PTHR23240:SF6">
    <property type="entry name" value="DNA CROSS-LINK REPAIR 1A PROTEIN"/>
    <property type="match status" value="1"/>
</dbReference>
<feature type="region of interest" description="Disordered" evidence="10">
    <location>
        <begin position="567"/>
        <end position="619"/>
    </location>
</feature>
<evidence type="ECO:0000256" key="6">
    <source>
        <dbReference type="ARBA" id="ARBA00023204"/>
    </source>
</evidence>
<dbReference type="GO" id="GO:0036297">
    <property type="term" value="P:interstrand cross-link repair"/>
    <property type="evidence" value="ECO:0007669"/>
    <property type="project" value="TreeGrafter"/>
</dbReference>
<feature type="compositionally biased region" description="Basic and acidic residues" evidence="10">
    <location>
        <begin position="70"/>
        <end position="85"/>
    </location>
</feature>
<dbReference type="Gene3D" id="3.60.15.10">
    <property type="entry name" value="Ribonuclease Z/Hydroxyacylglutathione hydrolase-like"/>
    <property type="match status" value="1"/>
</dbReference>
<evidence type="ECO:0000256" key="8">
    <source>
        <dbReference type="ARBA" id="ARBA00069609"/>
    </source>
</evidence>
<evidence type="ECO:0000313" key="12">
    <source>
        <dbReference type="EMBL" id="KAI1887211.1"/>
    </source>
</evidence>
<feature type="compositionally biased region" description="Polar residues" evidence="10">
    <location>
        <begin position="34"/>
        <end position="50"/>
    </location>
</feature>
<dbReference type="Pfam" id="PF12706">
    <property type="entry name" value="Lactamase_B_2"/>
    <property type="match status" value="1"/>
</dbReference>
<dbReference type="EMBL" id="JAERUA010000019">
    <property type="protein sequence ID" value="KAI1887211.1"/>
    <property type="molecule type" value="Genomic_DNA"/>
</dbReference>
<feature type="compositionally biased region" description="Acidic residues" evidence="10">
    <location>
        <begin position="356"/>
        <end position="373"/>
    </location>
</feature>
<comment type="caution">
    <text evidence="12">The sequence shown here is derived from an EMBL/GenBank/DDBJ whole genome shotgun (WGS) entry which is preliminary data.</text>
</comment>
<evidence type="ECO:0000256" key="4">
    <source>
        <dbReference type="ARBA" id="ARBA00012865"/>
    </source>
</evidence>
<organism evidence="12 13">
    <name type="scientific">Albula goreensis</name>
    <dbReference type="NCBI Taxonomy" id="1534307"/>
    <lineage>
        <taxon>Eukaryota</taxon>
        <taxon>Metazoa</taxon>
        <taxon>Chordata</taxon>
        <taxon>Craniata</taxon>
        <taxon>Vertebrata</taxon>
        <taxon>Euteleostomi</taxon>
        <taxon>Actinopterygii</taxon>
        <taxon>Neopterygii</taxon>
        <taxon>Teleostei</taxon>
        <taxon>Albuliformes</taxon>
        <taxon>Albulidae</taxon>
        <taxon>Albula</taxon>
    </lineage>
</organism>
<dbReference type="SMART" id="SM00849">
    <property type="entry name" value="Lactamase_B"/>
    <property type="match status" value="1"/>
</dbReference>
<evidence type="ECO:0000256" key="7">
    <source>
        <dbReference type="ARBA" id="ARBA00023242"/>
    </source>
</evidence>
<feature type="region of interest" description="Disordered" evidence="10">
    <location>
        <begin position="183"/>
        <end position="223"/>
    </location>
</feature>
<reference evidence="12" key="1">
    <citation type="submission" date="2021-01" db="EMBL/GenBank/DDBJ databases">
        <authorList>
            <person name="Zahm M."/>
            <person name="Roques C."/>
            <person name="Cabau C."/>
            <person name="Klopp C."/>
            <person name="Donnadieu C."/>
            <person name="Jouanno E."/>
            <person name="Lampietro C."/>
            <person name="Louis A."/>
            <person name="Herpin A."/>
            <person name="Echchiki A."/>
            <person name="Berthelot C."/>
            <person name="Parey E."/>
            <person name="Roest-Crollius H."/>
            <person name="Braasch I."/>
            <person name="Postlethwait J."/>
            <person name="Bobe J."/>
            <person name="Montfort J."/>
            <person name="Bouchez O."/>
            <person name="Begum T."/>
            <person name="Mejri S."/>
            <person name="Adams A."/>
            <person name="Chen W.-J."/>
            <person name="Guiguen Y."/>
        </authorList>
    </citation>
    <scope>NUCLEOTIDE SEQUENCE</scope>
    <source>
        <tissue evidence="12">Blood</tissue>
    </source>
</reference>
<evidence type="ECO:0000313" key="13">
    <source>
        <dbReference type="Proteomes" id="UP000829720"/>
    </source>
</evidence>
<comment type="catalytic activity">
    <reaction evidence="1">
        <text>a beta-lactam + H2O = a substituted beta-amino acid</text>
        <dbReference type="Rhea" id="RHEA:20401"/>
        <dbReference type="ChEBI" id="CHEBI:15377"/>
        <dbReference type="ChEBI" id="CHEBI:35627"/>
        <dbReference type="ChEBI" id="CHEBI:140347"/>
        <dbReference type="EC" id="3.5.2.6"/>
    </reaction>
</comment>
<evidence type="ECO:0000259" key="11">
    <source>
        <dbReference type="SMART" id="SM00849"/>
    </source>
</evidence>
<dbReference type="InterPro" id="IPR011084">
    <property type="entry name" value="DRMBL"/>
</dbReference>
<evidence type="ECO:0000256" key="3">
    <source>
        <dbReference type="ARBA" id="ARBA00010304"/>
    </source>
</evidence>
<dbReference type="GO" id="GO:0003684">
    <property type="term" value="F:damaged DNA binding"/>
    <property type="evidence" value="ECO:0007669"/>
    <property type="project" value="TreeGrafter"/>
</dbReference>
<feature type="compositionally biased region" description="Polar residues" evidence="10">
    <location>
        <begin position="262"/>
        <end position="277"/>
    </location>
</feature>
<dbReference type="InterPro" id="IPR001279">
    <property type="entry name" value="Metallo-B-lactamas"/>
</dbReference>
<dbReference type="GO" id="GO:0008800">
    <property type="term" value="F:beta-lactamase activity"/>
    <property type="evidence" value="ECO:0007669"/>
    <property type="project" value="UniProtKB-EC"/>
</dbReference>
<feature type="compositionally biased region" description="Basic and acidic residues" evidence="10">
    <location>
        <begin position="17"/>
        <end position="26"/>
    </location>
</feature>
<dbReference type="GO" id="GO:0005634">
    <property type="term" value="C:nucleus"/>
    <property type="evidence" value="ECO:0007669"/>
    <property type="project" value="UniProtKB-SubCell"/>
</dbReference>
<keyword evidence="7" id="KW-0539">Nucleus</keyword>
<comment type="similarity">
    <text evidence="3">Belongs to the DNA repair metallo-beta-lactamase (DRMBL) family.</text>
</comment>
<evidence type="ECO:0000256" key="9">
    <source>
        <dbReference type="ARBA" id="ARBA00078423"/>
    </source>
</evidence>
<dbReference type="GO" id="GO:0006303">
    <property type="term" value="P:double-strand break repair via nonhomologous end joining"/>
    <property type="evidence" value="ECO:0007669"/>
    <property type="project" value="TreeGrafter"/>
</dbReference>
<feature type="compositionally biased region" description="Polar residues" evidence="10">
    <location>
        <begin position="379"/>
        <end position="400"/>
    </location>
</feature>
<name>A0A8T3CTB2_9TELE</name>
<keyword evidence="6" id="KW-0234">DNA repair</keyword>
<feature type="region of interest" description="Disordered" evidence="10">
    <location>
        <begin position="17"/>
        <end position="99"/>
    </location>
</feature>
<dbReference type="OrthoDB" id="262529at2759"/>
<dbReference type="FunFam" id="3.60.15.10:FF:000010">
    <property type="entry name" value="DNA cross-link repair 1A"/>
    <property type="match status" value="1"/>
</dbReference>
<accession>A0A8T3CTB2</accession>
<feature type="compositionally biased region" description="Polar residues" evidence="10">
    <location>
        <begin position="183"/>
        <end position="199"/>
    </location>
</feature>
<keyword evidence="5" id="KW-0227">DNA damage</keyword>